<evidence type="ECO:0000256" key="3">
    <source>
        <dbReference type="ARBA" id="ARBA00022989"/>
    </source>
</evidence>
<dbReference type="Pfam" id="PF03619">
    <property type="entry name" value="Solute_trans_a"/>
    <property type="match status" value="1"/>
</dbReference>
<dbReference type="PANTHER" id="PTHR23423">
    <property type="entry name" value="ORGANIC SOLUTE TRANSPORTER-RELATED"/>
    <property type="match status" value="1"/>
</dbReference>
<evidence type="ECO:0000256" key="4">
    <source>
        <dbReference type="ARBA" id="ARBA00023136"/>
    </source>
</evidence>
<protein>
    <recommendedName>
        <fullName evidence="9">Transmembrane protein</fullName>
    </recommendedName>
</protein>
<feature type="region of interest" description="Disordered" evidence="5">
    <location>
        <begin position="425"/>
        <end position="530"/>
    </location>
</feature>
<dbReference type="EMBL" id="JAVRRL010000002">
    <property type="protein sequence ID" value="KAK5118293.1"/>
    <property type="molecule type" value="Genomic_DNA"/>
</dbReference>
<sequence>MPITFSTATKSLATAPQVGIAVELYVVAFASFTASTQTRCLRRPRGNDLLGTLAQQAGHASMHHLTINGRNAYSTRFASTSNITCAAPQPHLVGDPLFGSMAFRHLMILISEPCMAITISSTNYLSWTYLHRYTVPQEQRQILRIINLPAANSVFCFLGLLFYNDYFYIEPISAIYEAFSVAALFFLMLEFACPDGTDRVKYFEYLPALDKKGNVVAGGSLTWFKRTWASVLQYPLSKLVLVVIEIFTQCFHVYCENSFSPKYAHLWLTIIDLLFVGSALGPCIRLVQRLGKAKAFQANQAVRAKVWTFIGILIFQPLQGVIFGLLNGKLFGPSKKATYDDINFGIPAFLTCMETAIFSLIFMWAYRAKEYAEGRRLDRYGQAPATRTKTFKAIFDALNLHDILASTANAFKLLFTRVRSRYGSRTTSQREKLMQDGVGMEPLPQRNGTRGYNGESEFNDDQYSPPASEYDNRGTSYAPAMPLSARDTSPPGRTRNLRADGLGPHEYQPLTRSRNPSPSGGREQYPRTMV</sequence>
<evidence type="ECO:0000256" key="1">
    <source>
        <dbReference type="ARBA" id="ARBA00004141"/>
    </source>
</evidence>
<feature type="transmembrane region" description="Helical" evidence="6">
    <location>
        <begin position="307"/>
        <end position="326"/>
    </location>
</feature>
<evidence type="ECO:0000256" key="6">
    <source>
        <dbReference type="SAM" id="Phobius"/>
    </source>
</evidence>
<dbReference type="AlphaFoldDB" id="A0AAN7TXN7"/>
<dbReference type="InterPro" id="IPR005178">
    <property type="entry name" value="Ostalpha/TMEM184C"/>
</dbReference>
<organism evidence="7 8">
    <name type="scientific">Meristemomyces frigidus</name>
    <dbReference type="NCBI Taxonomy" id="1508187"/>
    <lineage>
        <taxon>Eukaryota</taxon>
        <taxon>Fungi</taxon>
        <taxon>Dikarya</taxon>
        <taxon>Ascomycota</taxon>
        <taxon>Pezizomycotina</taxon>
        <taxon>Dothideomycetes</taxon>
        <taxon>Dothideomycetidae</taxon>
        <taxon>Mycosphaerellales</taxon>
        <taxon>Teratosphaeriaceae</taxon>
        <taxon>Meristemomyces</taxon>
    </lineage>
</organism>
<evidence type="ECO:0000313" key="8">
    <source>
        <dbReference type="Proteomes" id="UP001310890"/>
    </source>
</evidence>
<dbReference type="GO" id="GO:0016020">
    <property type="term" value="C:membrane"/>
    <property type="evidence" value="ECO:0007669"/>
    <property type="project" value="UniProtKB-SubCell"/>
</dbReference>
<comment type="subcellular location">
    <subcellularLocation>
        <location evidence="1">Membrane</location>
        <topology evidence="1">Multi-pass membrane protein</topology>
    </subcellularLocation>
</comment>
<evidence type="ECO:0000313" key="7">
    <source>
        <dbReference type="EMBL" id="KAK5118293.1"/>
    </source>
</evidence>
<keyword evidence="3 6" id="KW-1133">Transmembrane helix</keyword>
<keyword evidence="2 6" id="KW-0812">Transmembrane</keyword>
<feature type="transmembrane region" description="Helical" evidence="6">
    <location>
        <begin position="266"/>
        <end position="287"/>
    </location>
</feature>
<evidence type="ECO:0000256" key="5">
    <source>
        <dbReference type="SAM" id="MobiDB-lite"/>
    </source>
</evidence>
<feature type="transmembrane region" description="Helical" evidence="6">
    <location>
        <begin position="236"/>
        <end position="254"/>
    </location>
</feature>
<gene>
    <name evidence="7" type="ORF">LTR62_002806</name>
</gene>
<name>A0AAN7TXN7_9PEZI</name>
<comment type="caution">
    <text evidence="7">The sequence shown here is derived from an EMBL/GenBank/DDBJ whole genome shotgun (WGS) entry which is preliminary data.</text>
</comment>
<feature type="transmembrane region" description="Helical" evidence="6">
    <location>
        <begin position="175"/>
        <end position="193"/>
    </location>
</feature>
<feature type="transmembrane region" description="Helical" evidence="6">
    <location>
        <begin position="142"/>
        <end position="163"/>
    </location>
</feature>
<proteinExistence type="predicted"/>
<accession>A0AAN7TXN7</accession>
<dbReference type="Proteomes" id="UP001310890">
    <property type="component" value="Unassembled WGS sequence"/>
</dbReference>
<dbReference type="SMART" id="SM01417">
    <property type="entry name" value="Solute_trans_a"/>
    <property type="match status" value="1"/>
</dbReference>
<feature type="transmembrane region" description="Helical" evidence="6">
    <location>
        <begin position="346"/>
        <end position="366"/>
    </location>
</feature>
<evidence type="ECO:0008006" key="9">
    <source>
        <dbReference type="Google" id="ProtNLM"/>
    </source>
</evidence>
<evidence type="ECO:0000256" key="2">
    <source>
        <dbReference type="ARBA" id="ARBA00022692"/>
    </source>
</evidence>
<keyword evidence="4 6" id="KW-0472">Membrane</keyword>
<reference evidence="7" key="1">
    <citation type="submission" date="2023-08" db="EMBL/GenBank/DDBJ databases">
        <title>Black Yeasts Isolated from many extreme environments.</title>
        <authorList>
            <person name="Coleine C."/>
            <person name="Stajich J.E."/>
            <person name="Selbmann L."/>
        </authorList>
    </citation>
    <scope>NUCLEOTIDE SEQUENCE</scope>
    <source>
        <strain evidence="7">CCFEE 5401</strain>
    </source>
</reference>